<keyword evidence="3" id="KW-1185">Reference proteome</keyword>
<name>B7PQ32_IXOSC</name>
<dbReference type="PaxDb" id="6945-B7PQ32"/>
<dbReference type="EnsemblMetazoa" id="ISCW018819-RA">
    <property type="protein sequence ID" value="ISCW018819-PA"/>
    <property type="gene ID" value="ISCW018819"/>
</dbReference>
<evidence type="ECO:0000313" key="2">
    <source>
        <dbReference type="EnsemblMetazoa" id="ISCW018819-PA"/>
    </source>
</evidence>
<sequence>MEDVQRAVSRLDLTALQPVNKWRSLCQKLYPDNCQRGRYRSLDGSCNNLAQPAWGKALTCHSRMGGPIYDDVEYDGRFVVFEVYHVVVIRDFVTVQSPSITTVTGPKIDYRICALLKITIVYFPT</sequence>
<dbReference type="OrthoDB" id="6510997at2759"/>
<dbReference type="SUPFAM" id="SSF48113">
    <property type="entry name" value="Heme-dependent peroxidases"/>
    <property type="match status" value="1"/>
</dbReference>
<dbReference type="VEuPathDB" id="VectorBase:ISCI018819"/>
<dbReference type="STRING" id="6945.B7PQ32"/>
<dbReference type="GO" id="GO:0020037">
    <property type="term" value="F:heme binding"/>
    <property type="evidence" value="ECO:0007669"/>
    <property type="project" value="InterPro"/>
</dbReference>
<dbReference type="HOGENOM" id="CLU_1995111_0_0_1"/>
<dbReference type="Pfam" id="PF03098">
    <property type="entry name" value="An_peroxidase"/>
    <property type="match status" value="1"/>
</dbReference>
<protein>
    <submittedName>
        <fullName evidence="1 2">Uncharacterized protein</fullName>
    </submittedName>
</protein>
<dbReference type="InParanoid" id="B7PQ32"/>
<proteinExistence type="predicted"/>
<dbReference type="InterPro" id="IPR037120">
    <property type="entry name" value="Haem_peroxidase_sf_animal"/>
</dbReference>
<evidence type="ECO:0000313" key="3">
    <source>
        <dbReference type="Proteomes" id="UP000001555"/>
    </source>
</evidence>
<accession>B7PQ32</accession>
<dbReference type="GO" id="GO:0006979">
    <property type="term" value="P:response to oxidative stress"/>
    <property type="evidence" value="ECO:0007669"/>
    <property type="project" value="InterPro"/>
</dbReference>
<dbReference type="Gene3D" id="1.10.640.10">
    <property type="entry name" value="Haem peroxidase domain superfamily, animal type"/>
    <property type="match status" value="1"/>
</dbReference>
<gene>
    <name evidence="1" type="ORF">IscW_ISCW018819</name>
</gene>
<dbReference type="PROSITE" id="PS50292">
    <property type="entry name" value="PEROXIDASE_3"/>
    <property type="match status" value="1"/>
</dbReference>
<dbReference type="VEuPathDB" id="VectorBase:ISCW018819"/>
<dbReference type="EMBL" id="ABJB010676193">
    <property type="status" value="NOT_ANNOTATED_CDS"/>
    <property type="molecule type" value="Genomic_DNA"/>
</dbReference>
<reference evidence="1 3" key="1">
    <citation type="submission" date="2008-03" db="EMBL/GenBank/DDBJ databases">
        <title>Annotation of Ixodes scapularis.</title>
        <authorList>
            <consortium name="Ixodes scapularis Genome Project Consortium"/>
            <person name="Caler E."/>
            <person name="Hannick L.I."/>
            <person name="Bidwell S."/>
            <person name="Joardar V."/>
            <person name="Thiagarajan M."/>
            <person name="Amedeo P."/>
            <person name="Galinsky K.J."/>
            <person name="Schobel S."/>
            <person name="Inman J."/>
            <person name="Hostetler J."/>
            <person name="Miller J."/>
            <person name="Hammond M."/>
            <person name="Megy K."/>
            <person name="Lawson D."/>
            <person name="Kodira C."/>
            <person name="Sutton G."/>
            <person name="Meyer J."/>
            <person name="Hill C.A."/>
            <person name="Birren B."/>
            <person name="Nene V."/>
            <person name="Collins F."/>
            <person name="Alarcon-Chaidez F."/>
            <person name="Wikel S."/>
            <person name="Strausberg R."/>
        </authorList>
    </citation>
    <scope>NUCLEOTIDE SEQUENCE [LARGE SCALE GENOMIC DNA]</scope>
    <source>
        <strain evidence="3">Wikel</strain>
        <strain evidence="1">Wikel colony</strain>
    </source>
</reference>
<dbReference type="Proteomes" id="UP000001555">
    <property type="component" value="Unassembled WGS sequence"/>
</dbReference>
<dbReference type="InterPro" id="IPR010255">
    <property type="entry name" value="Haem_peroxidase_sf"/>
</dbReference>
<dbReference type="InterPro" id="IPR019791">
    <property type="entry name" value="Haem_peroxidase_animal"/>
</dbReference>
<dbReference type="GO" id="GO:0004601">
    <property type="term" value="F:peroxidase activity"/>
    <property type="evidence" value="ECO:0007669"/>
    <property type="project" value="InterPro"/>
</dbReference>
<organism>
    <name type="scientific">Ixodes scapularis</name>
    <name type="common">Black-legged tick</name>
    <name type="synonym">Deer tick</name>
    <dbReference type="NCBI Taxonomy" id="6945"/>
    <lineage>
        <taxon>Eukaryota</taxon>
        <taxon>Metazoa</taxon>
        <taxon>Ecdysozoa</taxon>
        <taxon>Arthropoda</taxon>
        <taxon>Chelicerata</taxon>
        <taxon>Arachnida</taxon>
        <taxon>Acari</taxon>
        <taxon>Parasitiformes</taxon>
        <taxon>Ixodida</taxon>
        <taxon>Ixodoidea</taxon>
        <taxon>Ixodidae</taxon>
        <taxon>Ixodinae</taxon>
        <taxon>Ixodes</taxon>
    </lineage>
</organism>
<reference evidence="2" key="2">
    <citation type="submission" date="2020-05" db="UniProtKB">
        <authorList>
            <consortium name="EnsemblMetazoa"/>
        </authorList>
    </citation>
    <scope>IDENTIFICATION</scope>
    <source>
        <strain evidence="2">wikel</strain>
    </source>
</reference>
<dbReference type="EMBL" id="DS762500">
    <property type="protein sequence ID" value="EEC08704.1"/>
    <property type="molecule type" value="Genomic_DNA"/>
</dbReference>
<dbReference type="AlphaFoldDB" id="B7PQ32"/>
<evidence type="ECO:0000313" key="1">
    <source>
        <dbReference type="EMBL" id="EEC08704.1"/>
    </source>
</evidence>
<dbReference type="VEuPathDB" id="VectorBase:ISCP_014309"/>